<dbReference type="GO" id="GO:0005874">
    <property type="term" value="C:microtubule"/>
    <property type="evidence" value="ECO:0007669"/>
    <property type="project" value="UniProtKB-KW"/>
</dbReference>
<dbReference type="FunFam" id="3.40.50.1440:FF:000012">
    <property type="entry name" value="Tubulin gamma chain"/>
    <property type="match status" value="1"/>
</dbReference>
<dbReference type="Pfam" id="PF03953">
    <property type="entry name" value="Tubulin_C"/>
    <property type="match status" value="1"/>
</dbReference>
<evidence type="ECO:0000256" key="5">
    <source>
        <dbReference type="ARBA" id="ARBA00022701"/>
    </source>
</evidence>
<feature type="domain" description="Tubulin/FtsZ GTPase" evidence="10">
    <location>
        <begin position="99"/>
        <end position="298"/>
    </location>
</feature>
<accession>A0A9W8A5J9</accession>
<dbReference type="InterPro" id="IPR002454">
    <property type="entry name" value="Gamma_tubulin"/>
</dbReference>
<dbReference type="InterPro" id="IPR037103">
    <property type="entry name" value="Tubulin/FtsZ-like_C"/>
</dbReference>
<keyword evidence="4" id="KW-0963">Cytoplasm</keyword>
<dbReference type="GO" id="GO:0000930">
    <property type="term" value="C:gamma-tubulin complex"/>
    <property type="evidence" value="ECO:0007669"/>
    <property type="project" value="InterPro"/>
</dbReference>
<evidence type="ECO:0000256" key="6">
    <source>
        <dbReference type="ARBA" id="ARBA00022741"/>
    </source>
</evidence>
<dbReference type="SUPFAM" id="SSF55307">
    <property type="entry name" value="Tubulin C-terminal domain-like"/>
    <property type="match status" value="1"/>
</dbReference>
<keyword evidence="13" id="KW-1185">Reference proteome</keyword>
<comment type="function">
    <text evidence="9">Tubulin is the major constituent of microtubules, protein filaments consisting of alpha- and beta-tubulin heterodimers. Gamma-tubulin is a key component of the gamma-tubulin ring complex (gTuRC) which mediates microtubule nucleation. The gTuRC regulates the minus-end nucleation of alpha-beta tubulin heterodimers that grow into microtubule protafilaments, a critical step in centrosome duplication and spindle formation.</text>
</comment>
<keyword evidence="6 9" id="KW-0547">Nucleotide-binding</keyword>
<dbReference type="FunFam" id="1.10.287.600:FF:000004">
    <property type="entry name" value="Tubulin gamma chain"/>
    <property type="match status" value="1"/>
</dbReference>
<dbReference type="GO" id="GO:0031122">
    <property type="term" value="P:cytoplasmic microtubule organization"/>
    <property type="evidence" value="ECO:0007669"/>
    <property type="project" value="InterPro"/>
</dbReference>
<keyword evidence="8" id="KW-0206">Cytoskeleton</keyword>
<dbReference type="SMART" id="SM00864">
    <property type="entry name" value="Tubulin"/>
    <property type="match status" value="1"/>
</dbReference>
<evidence type="ECO:0000256" key="7">
    <source>
        <dbReference type="ARBA" id="ARBA00023134"/>
    </source>
</evidence>
<dbReference type="Gene3D" id="3.40.50.1440">
    <property type="entry name" value="Tubulin/FtsZ, GTPase domain"/>
    <property type="match status" value="1"/>
</dbReference>
<dbReference type="FunFam" id="3.30.1330.20:FF:000003">
    <property type="entry name" value="Tubulin gamma chain"/>
    <property type="match status" value="1"/>
</dbReference>
<dbReference type="GO" id="GO:0005816">
    <property type="term" value="C:spindle pole body"/>
    <property type="evidence" value="ECO:0007669"/>
    <property type="project" value="UniProtKB-SubCell"/>
</dbReference>
<dbReference type="PRINTS" id="PR01164">
    <property type="entry name" value="GAMMATUBULIN"/>
</dbReference>
<dbReference type="EMBL" id="JANBPU010000024">
    <property type="protein sequence ID" value="KAJ1919603.1"/>
    <property type="molecule type" value="Genomic_DNA"/>
</dbReference>
<gene>
    <name evidence="12" type="primary">TUB4</name>
    <name evidence="12" type="ORF">H4219_001851</name>
</gene>
<protein>
    <recommendedName>
        <fullName evidence="3 9">Tubulin gamma chain</fullName>
    </recommendedName>
</protein>
<dbReference type="InterPro" id="IPR018316">
    <property type="entry name" value="Tubulin/FtsZ_2-layer-sand-dom"/>
</dbReference>
<dbReference type="AlphaFoldDB" id="A0A9W8A5J9"/>
<dbReference type="PANTHER" id="PTHR11588">
    <property type="entry name" value="TUBULIN"/>
    <property type="match status" value="1"/>
</dbReference>
<evidence type="ECO:0000259" key="11">
    <source>
        <dbReference type="SMART" id="SM00865"/>
    </source>
</evidence>
<organism evidence="12 13">
    <name type="scientific">Mycoemilia scoparia</name>
    <dbReference type="NCBI Taxonomy" id="417184"/>
    <lineage>
        <taxon>Eukaryota</taxon>
        <taxon>Fungi</taxon>
        <taxon>Fungi incertae sedis</taxon>
        <taxon>Zoopagomycota</taxon>
        <taxon>Kickxellomycotina</taxon>
        <taxon>Kickxellomycetes</taxon>
        <taxon>Kickxellales</taxon>
        <taxon>Kickxellaceae</taxon>
        <taxon>Mycoemilia</taxon>
    </lineage>
</organism>
<sequence>MPNHRLDIIGFDQWFGHPVQAKRTTTHTLLWAIDPMAMTFIRPLDGTSTLLMPREIITVQAGQCGNQIGSEFWTQLCTEHGISPDGTLEEFATEGGDRKDVFFYQADDDHYIPRSILIDLEPRVIENIMKSPYANLYNPENVYRTPDGGGAGNNWASGYHQGEKICEDIIEMLDREADNSDSLEGFNLLHSIAGGTGSGLGSFLLERLSDQYPKKLLQTYSVFPNTDGSSDVVVQPYNSILALKRLTQNADCVVVLDNSALARIVADRLHIQNADFVQTNQLVATVMSSSTTTLRYPSYMNNDLVSLIAPLIPIPKCHYLMTSYTPFTSDNAEKAKPVLKTTVLDVMRRLLQPKNKMVSTVPNKRSCYLSILNIIQGDVDPTEVHKSLLRIRERRIAQFIPWGPASIQVSLTRKSPYVPSHHRVSGLMMANNTGITSLFKRTLDDYDRLRKRNAFLDIYKREPMFSDGLDEFDHSREALVDLINEYRACEQPDYLCK</sequence>
<dbReference type="Gene3D" id="3.30.1330.20">
    <property type="entry name" value="Tubulin/FtsZ, C-terminal domain"/>
    <property type="match status" value="1"/>
</dbReference>
<dbReference type="PROSITE" id="PS00227">
    <property type="entry name" value="TUBULIN"/>
    <property type="match status" value="1"/>
</dbReference>
<reference evidence="12" key="1">
    <citation type="submission" date="2022-07" db="EMBL/GenBank/DDBJ databases">
        <title>Phylogenomic reconstructions and comparative analyses of Kickxellomycotina fungi.</title>
        <authorList>
            <person name="Reynolds N.K."/>
            <person name="Stajich J.E."/>
            <person name="Barry K."/>
            <person name="Grigoriev I.V."/>
            <person name="Crous P."/>
            <person name="Smith M.E."/>
        </authorList>
    </citation>
    <scope>NUCLEOTIDE SEQUENCE</scope>
    <source>
        <strain evidence="12">NBRC 100468</strain>
    </source>
</reference>
<evidence type="ECO:0000313" key="12">
    <source>
        <dbReference type="EMBL" id="KAJ1919603.1"/>
    </source>
</evidence>
<evidence type="ECO:0000256" key="9">
    <source>
        <dbReference type="RuleBase" id="RU000352"/>
    </source>
</evidence>
<dbReference type="SUPFAM" id="SSF52490">
    <property type="entry name" value="Tubulin nucleotide-binding domain-like"/>
    <property type="match status" value="1"/>
</dbReference>
<comment type="subcellular location">
    <subcellularLocation>
        <location evidence="1">Cytoplasm</location>
        <location evidence="1">Cytoskeleton</location>
        <location evidence="1">Microtubule organizing center</location>
        <location evidence="1">Spindle pole body</location>
    </subcellularLocation>
</comment>
<keyword evidence="7 9" id="KW-0342">GTP-binding</keyword>
<evidence type="ECO:0000256" key="4">
    <source>
        <dbReference type="ARBA" id="ARBA00022490"/>
    </source>
</evidence>
<dbReference type="Proteomes" id="UP001150538">
    <property type="component" value="Unassembled WGS sequence"/>
</dbReference>
<dbReference type="InterPro" id="IPR003008">
    <property type="entry name" value="Tubulin_FtsZ_GTPase"/>
</dbReference>
<evidence type="ECO:0000313" key="13">
    <source>
        <dbReference type="Proteomes" id="UP001150538"/>
    </source>
</evidence>
<keyword evidence="5 9" id="KW-0493">Microtubule</keyword>
<evidence type="ECO:0000259" key="10">
    <source>
        <dbReference type="SMART" id="SM00864"/>
    </source>
</evidence>
<dbReference type="Pfam" id="PF00091">
    <property type="entry name" value="Tubulin"/>
    <property type="match status" value="1"/>
</dbReference>
<dbReference type="GO" id="GO:0000278">
    <property type="term" value="P:mitotic cell cycle"/>
    <property type="evidence" value="ECO:0007669"/>
    <property type="project" value="UniProtKB-ARBA"/>
</dbReference>
<dbReference type="GO" id="GO:0005525">
    <property type="term" value="F:GTP binding"/>
    <property type="evidence" value="ECO:0007669"/>
    <property type="project" value="UniProtKB-UniRule"/>
</dbReference>
<dbReference type="Gene3D" id="1.10.287.600">
    <property type="entry name" value="Helix hairpin bin"/>
    <property type="match status" value="1"/>
</dbReference>
<proteinExistence type="inferred from homology"/>
<dbReference type="InterPro" id="IPR023123">
    <property type="entry name" value="Tubulin_C"/>
</dbReference>
<dbReference type="OrthoDB" id="10249382at2759"/>
<dbReference type="InterPro" id="IPR008280">
    <property type="entry name" value="Tub_FtsZ_C"/>
</dbReference>
<dbReference type="CDD" id="cd02188">
    <property type="entry name" value="gamma_tubulin"/>
    <property type="match status" value="1"/>
</dbReference>
<dbReference type="InterPro" id="IPR017975">
    <property type="entry name" value="Tubulin_CS"/>
</dbReference>
<evidence type="ECO:0000256" key="2">
    <source>
        <dbReference type="ARBA" id="ARBA00009636"/>
    </source>
</evidence>
<comment type="caution">
    <text evidence="12">The sequence shown here is derived from an EMBL/GenBank/DDBJ whole genome shotgun (WGS) entry which is preliminary data.</text>
</comment>
<dbReference type="SMART" id="SM00865">
    <property type="entry name" value="Tubulin_C"/>
    <property type="match status" value="1"/>
</dbReference>
<feature type="domain" description="Tubulin/FtsZ 2-layer sandwich" evidence="11">
    <location>
        <begin position="300"/>
        <end position="444"/>
    </location>
</feature>
<evidence type="ECO:0000256" key="1">
    <source>
        <dbReference type="ARBA" id="ARBA00004317"/>
    </source>
</evidence>
<comment type="similarity">
    <text evidence="2 9">Belongs to the tubulin family.</text>
</comment>
<dbReference type="PRINTS" id="PR01161">
    <property type="entry name" value="TUBULIN"/>
</dbReference>
<evidence type="ECO:0000256" key="3">
    <source>
        <dbReference type="ARBA" id="ARBA00018848"/>
    </source>
</evidence>
<dbReference type="InterPro" id="IPR000217">
    <property type="entry name" value="Tubulin"/>
</dbReference>
<evidence type="ECO:0000256" key="8">
    <source>
        <dbReference type="ARBA" id="ARBA00023212"/>
    </source>
</evidence>
<name>A0A9W8A5J9_9FUNG</name>
<dbReference type="GO" id="GO:0007020">
    <property type="term" value="P:microtubule nucleation"/>
    <property type="evidence" value="ECO:0007669"/>
    <property type="project" value="InterPro"/>
</dbReference>
<dbReference type="InterPro" id="IPR036525">
    <property type="entry name" value="Tubulin/FtsZ_GTPase_sf"/>
</dbReference>